<organism evidence="10 11">
    <name type="scientific">Micropruina glycogenica</name>
    <dbReference type="NCBI Taxonomy" id="75385"/>
    <lineage>
        <taxon>Bacteria</taxon>
        <taxon>Bacillati</taxon>
        <taxon>Actinomycetota</taxon>
        <taxon>Actinomycetes</taxon>
        <taxon>Propionibacteriales</taxon>
        <taxon>Nocardioidaceae</taxon>
        <taxon>Micropruina</taxon>
    </lineage>
</organism>
<evidence type="ECO:0000256" key="4">
    <source>
        <dbReference type="ARBA" id="ARBA00022723"/>
    </source>
</evidence>
<dbReference type="Proteomes" id="UP000238164">
    <property type="component" value="Chromosome 1"/>
</dbReference>
<dbReference type="HAMAP" id="MF_00265">
    <property type="entry name" value="VapC_Nob1"/>
    <property type="match status" value="1"/>
</dbReference>
<evidence type="ECO:0000256" key="5">
    <source>
        <dbReference type="ARBA" id="ARBA00022801"/>
    </source>
</evidence>
<comment type="function">
    <text evidence="8">Toxic component of a toxin-antitoxin (TA) system. An RNase.</text>
</comment>
<dbReference type="InterPro" id="IPR050556">
    <property type="entry name" value="Type_II_TA_system_RNase"/>
</dbReference>
<dbReference type="PANTHER" id="PTHR33653:SF1">
    <property type="entry name" value="RIBONUCLEASE VAPC2"/>
    <property type="match status" value="1"/>
</dbReference>
<dbReference type="AlphaFoldDB" id="A0A2N9JD08"/>
<feature type="binding site" evidence="8">
    <location>
        <position position="100"/>
    </location>
    <ligand>
        <name>Mg(2+)</name>
        <dbReference type="ChEBI" id="CHEBI:18420"/>
    </ligand>
</feature>
<sequence length="136" mass="15078">MSRFLVDTSVWSLAYRRDTPPDVSQVAALRSALVGGEYVAITGMVLLELLRGFLPPRAQDRIMNDLAALELIEPTRDDYVEAARLANTCRQAGVQLGSVDALLAQLAISRHLEMLTTDRDFENAARVVPLQVWRLA</sequence>
<dbReference type="Pfam" id="PF01850">
    <property type="entry name" value="PIN"/>
    <property type="match status" value="1"/>
</dbReference>
<dbReference type="KEGG" id="mgg:MPLG2_0228"/>
<evidence type="ECO:0000256" key="2">
    <source>
        <dbReference type="ARBA" id="ARBA00022649"/>
    </source>
</evidence>
<keyword evidence="4 8" id="KW-0479">Metal-binding</keyword>
<dbReference type="RefSeq" id="WP_105184544.1">
    <property type="nucleotide sequence ID" value="NZ_BAAAGO010000012.1"/>
</dbReference>
<dbReference type="GO" id="GO:0016787">
    <property type="term" value="F:hydrolase activity"/>
    <property type="evidence" value="ECO:0007669"/>
    <property type="project" value="UniProtKB-KW"/>
</dbReference>
<dbReference type="GO" id="GO:0090729">
    <property type="term" value="F:toxin activity"/>
    <property type="evidence" value="ECO:0007669"/>
    <property type="project" value="UniProtKB-KW"/>
</dbReference>
<dbReference type="SUPFAM" id="SSF88723">
    <property type="entry name" value="PIN domain-like"/>
    <property type="match status" value="1"/>
</dbReference>
<keyword evidence="3 8" id="KW-0540">Nuclease</keyword>
<accession>A0A2N9JD08</accession>
<evidence type="ECO:0000256" key="8">
    <source>
        <dbReference type="HAMAP-Rule" id="MF_00265"/>
    </source>
</evidence>
<dbReference type="PANTHER" id="PTHR33653">
    <property type="entry name" value="RIBONUCLEASE VAPC2"/>
    <property type="match status" value="1"/>
</dbReference>
<keyword evidence="11" id="KW-1185">Reference proteome</keyword>
<evidence type="ECO:0000256" key="6">
    <source>
        <dbReference type="ARBA" id="ARBA00022842"/>
    </source>
</evidence>
<feature type="binding site" evidence="8">
    <location>
        <position position="7"/>
    </location>
    <ligand>
        <name>Mg(2+)</name>
        <dbReference type="ChEBI" id="CHEBI:18420"/>
    </ligand>
</feature>
<evidence type="ECO:0000313" key="10">
    <source>
        <dbReference type="EMBL" id="SPD85264.1"/>
    </source>
</evidence>
<comment type="similarity">
    <text evidence="7 8">Belongs to the PINc/VapC protein family.</text>
</comment>
<evidence type="ECO:0000256" key="1">
    <source>
        <dbReference type="ARBA" id="ARBA00001946"/>
    </source>
</evidence>
<keyword evidence="2 8" id="KW-1277">Toxin-antitoxin system</keyword>
<dbReference type="InterPro" id="IPR022907">
    <property type="entry name" value="VapC_family"/>
</dbReference>
<dbReference type="EMBL" id="LT985188">
    <property type="protein sequence ID" value="SPD85264.1"/>
    <property type="molecule type" value="Genomic_DNA"/>
</dbReference>
<gene>
    <name evidence="8 10" type="primary">vapC</name>
    <name evidence="10" type="ORF">MPLG2_0228</name>
</gene>
<feature type="domain" description="PIN" evidence="9">
    <location>
        <begin position="5"/>
        <end position="126"/>
    </location>
</feature>
<dbReference type="Gene3D" id="3.40.50.1010">
    <property type="entry name" value="5'-nuclease"/>
    <property type="match status" value="1"/>
</dbReference>
<evidence type="ECO:0000259" key="9">
    <source>
        <dbReference type="Pfam" id="PF01850"/>
    </source>
</evidence>
<protein>
    <recommendedName>
        <fullName evidence="8">Ribonuclease VapC</fullName>
        <shortName evidence="8">RNase VapC</shortName>
        <ecNumber evidence="8">3.1.-.-</ecNumber>
    </recommendedName>
    <alternativeName>
        <fullName evidence="8">Toxin VapC</fullName>
    </alternativeName>
</protein>
<evidence type="ECO:0000313" key="11">
    <source>
        <dbReference type="Proteomes" id="UP000238164"/>
    </source>
</evidence>
<dbReference type="EC" id="3.1.-.-" evidence="8"/>
<evidence type="ECO:0000256" key="3">
    <source>
        <dbReference type="ARBA" id="ARBA00022722"/>
    </source>
</evidence>
<reference evidence="10 11" key="1">
    <citation type="submission" date="2018-02" db="EMBL/GenBank/DDBJ databases">
        <authorList>
            <person name="Cohen D.B."/>
            <person name="Kent A.D."/>
        </authorList>
    </citation>
    <scope>NUCLEOTIDE SEQUENCE [LARGE SCALE GENOMIC DNA]</scope>
    <source>
        <strain evidence="10">1</strain>
    </source>
</reference>
<dbReference type="InterPro" id="IPR029060">
    <property type="entry name" value="PIN-like_dom_sf"/>
</dbReference>
<proteinExistence type="inferred from homology"/>
<dbReference type="GO" id="GO:0000287">
    <property type="term" value="F:magnesium ion binding"/>
    <property type="evidence" value="ECO:0007669"/>
    <property type="project" value="UniProtKB-UniRule"/>
</dbReference>
<name>A0A2N9JD08_9ACTN</name>
<comment type="cofactor">
    <cofactor evidence="1 8">
        <name>Mg(2+)</name>
        <dbReference type="ChEBI" id="CHEBI:18420"/>
    </cofactor>
</comment>
<keyword evidence="5 8" id="KW-0378">Hydrolase</keyword>
<dbReference type="OrthoDB" id="9811788at2"/>
<keyword evidence="8" id="KW-0800">Toxin</keyword>
<keyword evidence="6 8" id="KW-0460">Magnesium</keyword>
<dbReference type="InterPro" id="IPR002716">
    <property type="entry name" value="PIN_dom"/>
</dbReference>
<dbReference type="GO" id="GO:0004540">
    <property type="term" value="F:RNA nuclease activity"/>
    <property type="evidence" value="ECO:0007669"/>
    <property type="project" value="InterPro"/>
</dbReference>
<evidence type="ECO:0000256" key="7">
    <source>
        <dbReference type="ARBA" id="ARBA00038093"/>
    </source>
</evidence>